<dbReference type="AlphaFoldDB" id="A0A1M6TDX7"/>
<evidence type="ECO:0000313" key="2">
    <source>
        <dbReference type="Proteomes" id="UP000189935"/>
    </source>
</evidence>
<evidence type="ECO:0000313" key="1">
    <source>
        <dbReference type="EMBL" id="SHK55036.1"/>
    </source>
</evidence>
<sequence>MNLYETITSSRWSVPNLPMFTRDRNGQTLFYINGPRFSGYVVPDAQREWALRNAIERFKKMEISVAHFAVPDQKL</sequence>
<organism evidence="1 2">
    <name type="scientific">Bradyrhizobium lablabi</name>
    <dbReference type="NCBI Taxonomy" id="722472"/>
    <lineage>
        <taxon>Bacteria</taxon>
        <taxon>Pseudomonadati</taxon>
        <taxon>Pseudomonadota</taxon>
        <taxon>Alphaproteobacteria</taxon>
        <taxon>Hyphomicrobiales</taxon>
        <taxon>Nitrobacteraceae</taxon>
        <taxon>Bradyrhizobium</taxon>
    </lineage>
</organism>
<gene>
    <name evidence="1" type="ORF">SAMN05444159_3553</name>
</gene>
<dbReference type="Proteomes" id="UP000189935">
    <property type="component" value="Chromosome I"/>
</dbReference>
<name>A0A1M6TDX7_9BRAD</name>
<protein>
    <submittedName>
        <fullName evidence="1">Uncharacterized protein</fullName>
    </submittedName>
</protein>
<proteinExistence type="predicted"/>
<accession>A0A1M6TDX7</accession>
<reference evidence="1 2" key="1">
    <citation type="submission" date="2016-11" db="EMBL/GenBank/DDBJ databases">
        <authorList>
            <person name="Jaros S."/>
            <person name="Januszkiewicz K."/>
            <person name="Wedrychowicz H."/>
        </authorList>
    </citation>
    <scope>NUCLEOTIDE SEQUENCE [LARGE SCALE GENOMIC DNA]</scope>
    <source>
        <strain evidence="1 2">GAS499</strain>
    </source>
</reference>
<dbReference type="EMBL" id="LT670844">
    <property type="protein sequence ID" value="SHK55036.1"/>
    <property type="molecule type" value="Genomic_DNA"/>
</dbReference>
<dbReference type="RefSeq" id="WP_154071343.1">
    <property type="nucleotide sequence ID" value="NZ_LT670844.1"/>
</dbReference>